<dbReference type="EMBL" id="BJON01000008">
    <property type="protein sequence ID" value="GED68279.1"/>
    <property type="molecule type" value="Genomic_DNA"/>
</dbReference>
<comment type="caution">
    <text evidence="7">The sequence shown here is derived from an EMBL/GenBank/DDBJ whole genome shotgun (WGS) entry which is preliminary data.</text>
</comment>
<dbReference type="Proteomes" id="UP000319578">
    <property type="component" value="Unassembled WGS sequence"/>
</dbReference>
<evidence type="ECO:0000313" key="7">
    <source>
        <dbReference type="EMBL" id="KNB73345.1"/>
    </source>
</evidence>
<organism evidence="7 8">
    <name type="scientific">Brevibacillus reuszeri</name>
    <dbReference type="NCBI Taxonomy" id="54915"/>
    <lineage>
        <taxon>Bacteria</taxon>
        <taxon>Bacillati</taxon>
        <taxon>Bacillota</taxon>
        <taxon>Bacilli</taxon>
        <taxon>Bacillales</taxon>
        <taxon>Paenibacillaceae</taxon>
        <taxon>Brevibacillus</taxon>
    </lineage>
</organism>
<dbReference type="GO" id="GO:0046872">
    <property type="term" value="F:metal ion binding"/>
    <property type="evidence" value="ECO:0007669"/>
    <property type="project" value="UniProtKB-KW"/>
</dbReference>
<evidence type="ECO:0000256" key="3">
    <source>
        <dbReference type="ARBA" id="ARBA00022801"/>
    </source>
</evidence>
<sequence>MEQLNSLNVILKETENELISFTQELIRIQSYSGLEREIAACIEQKMLELGFDEVFIDAIGNVVGRIGNGEKVIMFDSHMDTVEVNDPEAWEVPPFSAEIVGGRLYGRGSVDMKSSIAASIYAAALARQAGFCEGKTIYVSCTVDEEYCDGENLRHLFREREIRPDYMVICEPSNNKITLGHKGKAQIVIKTKGVSAHGSAPEKGKNAIYEMAEIIQRVEQTNTELMKREGPRGTLVMSRISSVSASLNAVPSECEVYLDRRLVLGETEETIKSEMDRIIQGKEAAWEIGTLRRKSWTGVEITYDPFHLPWKIDEKHELTQACNAAFVQTFGSEPQEYDFWDFGTNAVTPVSMGIPTIGFGPGDYKLAHMTNESCEVKQIVEACHFYTTLIREV</sequence>
<name>A0A0K9YYQ4_9BACL</name>
<dbReference type="AlphaFoldDB" id="A0A0K9YYQ4"/>
<reference evidence="8" key="1">
    <citation type="submission" date="2015-07" db="EMBL/GenBank/DDBJ databases">
        <title>Genome sequencing project for genomic taxonomy and phylogenomics of Bacillus-like bacteria.</title>
        <authorList>
            <person name="Liu B."/>
            <person name="Wang J."/>
            <person name="Zhu Y."/>
            <person name="Liu G."/>
            <person name="Chen Q."/>
            <person name="Chen Z."/>
            <person name="Lan J."/>
            <person name="Che J."/>
            <person name="Ge C."/>
            <person name="Shi H."/>
            <person name="Pan Z."/>
            <person name="Liu X."/>
        </authorList>
    </citation>
    <scope>NUCLEOTIDE SEQUENCE [LARGE SCALE GENOMIC DNA]</scope>
    <source>
        <strain evidence="8">DSM 9887</strain>
    </source>
</reference>
<dbReference type="OrthoDB" id="9792335at2"/>
<dbReference type="InterPro" id="IPR002933">
    <property type="entry name" value="Peptidase_M20"/>
</dbReference>
<evidence type="ECO:0000259" key="5">
    <source>
        <dbReference type="Pfam" id="PF07687"/>
    </source>
</evidence>
<dbReference type="PROSITE" id="PS00758">
    <property type="entry name" value="ARGE_DAPE_CPG2_1"/>
    <property type="match status" value="1"/>
</dbReference>
<dbReference type="Proteomes" id="UP000036834">
    <property type="component" value="Unassembled WGS sequence"/>
</dbReference>
<dbReference type="InterPro" id="IPR001261">
    <property type="entry name" value="ArgE/DapE_CS"/>
</dbReference>
<dbReference type="InterPro" id="IPR017706">
    <property type="entry name" value="Peptidase_M20/DapE_YgeY"/>
</dbReference>
<evidence type="ECO:0000256" key="2">
    <source>
        <dbReference type="ARBA" id="ARBA00022723"/>
    </source>
</evidence>
<dbReference type="PATRIC" id="fig|54915.3.peg.6425"/>
<dbReference type="GO" id="GO:0016787">
    <property type="term" value="F:hydrolase activity"/>
    <property type="evidence" value="ECO:0007669"/>
    <property type="project" value="UniProtKB-KW"/>
</dbReference>
<dbReference type="NCBIfam" id="TIGR03526">
    <property type="entry name" value="selenium_YgeY"/>
    <property type="match status" value="1"/>
</dbReference>
<dbReference type="EMBL" id="LGIQ01000005">
    <property type="protein sequence ID" value="KNB73345.1"/>
    <property type="molecule type" value="Genomic_DNA"/>
</dbReference>
<gene>
    <name evidence="7" type="ORF">ADS79_05130</name>
    <name evidence="6" type="ORF">BRE01_19810</name>
</gene>
<accession>A0A0K9YYQ4</accession>
<keyword evidence="4" id="KW-0862">Zinc</keyword>
<dbReference type="RefSeq" id="WP_049737343.1">
    <property type="nucleotide sequence ID" value="NZ_BJON01000008.1"/>
</dbReference>
<evidence type="ECO:0000313" key="9">
    <source>
        <dbReference type="Proteomes" id="UP000319578"/>
    </source>
</evidence>
<dbReference type="InterPro" id="IPR011650">
    <property type="entry name" value="Peptidase_M20_dimer"/>
</dbReference>
<dbReference type="InterPro" id="IPR036264">
    <property type="entry name" value="Bact_exopeptidase_dim_dom"/>
</dbReference>
<dbReference type="NCBIfam" id="NF009555">
    <property type="entry name" value="PRK13004.1"/>
    <property type="match status" value="1"/>
</dbReference>
<dbReference type="Pfam" id="PF01546">
    <property type="entry name" value="Peptidase_M20"/>
    <property type="match status" value="1"/>
</dbReference>
<reference evidence="6 9" key="3">
    <citation type="submission" date="2019-06" db="EMBL/GenBank/DDBJ databases">
        <title>Whole genome shotgun sequence of Brevibacillus reuszeri NBRC 15719.</title>
        <authorList>
            <person name="Hosoyama A."/>
            <person name="Uohara A."/>
            <person name="Ohji S."/>
            <person name="Ichikawa N."/>
        </authorList>
    </citation>
    <scope>NUCLEOTIDE SEQUENCE [LARGE SCALE GENOMIC DNA]</scope>
    <source>
        <strain evidence="6 9">NBRC 15719</strain>
    </source>
</reference>
<dbReference type="SUPFAM" id="SSF53187">
    <property type="entry name" value="Zn-dependent exopeptidases"/>
    <property type="match status" value="1"/>
</dbReference>
<reference evidence="7" key="2">
    <citation type="submission" date="2015-07" db="EMBL/GenBank/DDBJ databases">
        <title>MeaNS - Measles Nucleotide Surveillance Program.</title>
        <authorList>
            <person name="Tran T."/>
            <person name="Druce J."/>
        </authorList>
    </citation>
    <scope>NUCLEOTIDE SEQUENCE</scope>
    <source>
        <strain evidence="7">DSM 9887</strain>
    </source>
</reference>
<protein>
    <submittedName>
        <fullName evidence="6 7">Hydrolase</fullName>
    </submittedName>
</protein>
<evidence type="ECO:0000256" key="4">
    <source>
        <dbReference type="ARBA" id="ARBA00022833"/>
    </source>
</evidence>
<keyword evidence="9" id="KW-1185">Reference proteome</keyword>
<evidence type="ECO:0000313" key="8">
    <source>
        <dbReference type="Proteomes" id="UP000036834"/>
    </source>
</evidence>
<dbReference type="InterPro" id="IPR050072">
    <property type="entry name" value="Peptidase_M20A"/>
</dbReference>
<dbReference type="Gene3D" id="3.40.630.10">
    <property type="entry name" value="Zn peptidases"/>
    <property type="match status" value="1"/>
</dbReference>
<dbReference type="PANTHER" id="PTHR43808">
    <property type="entry name" value="ACETYLORNITHINE DEACETYLASE"/>
    <property type="match status" value="1"/>
</dbReference>
<feature type="domain" description="Peptidase M20 dimerisation" evidence="5">
    <location>
        <begin position="180"/>
        <end position="283"/>
    </location>
</feature>
<keyword evidence="3 7" id="KW-0378">Hydrolase</keyword>
<evidence type="ECO:0000256" key="1">
    <source>
        <dbReference type="ARBA" id="ARBA00001947"/>
    </source>
</evidence>
<comment type="cofactor">
    <cofactor evidence="1">
        <name>Zn(2+)</name>
        <dbReference type="ChEBI" id="CHEBI:29105"/>
    </cofactor>
</comment>
<dbReference type="STRING" id="54915.ADS79_05130"/>
<evidence type="ECO:0000313" key="6">
    <source>
        <dbReference type="EMBL" id="GED68279.1"/>
    </source>
</evidence>
<dbReference type="Pfam" id="PF07687">
    <property type="entry name" value="M20_dimer"/>
    <property type="match status" value="1"/>
</dbReference>
<proteinExistence type="predicted"/>
<dbReference type="SUPFAM" id="SSF55031">
    <property type="entry name" value="Bacterial exopeptidase dimerisation domain"/>
    <property type="match status" value="1"/>
</dbReference>
<dbReference type="Gene3D" id="3.30.70.360">
    <property type="match status" value="1"/>
</dbReference>
<keyword evidence="2" id="KW-0479">Metal-binding</keyword>